<evidence type="ECO:0000313" key="1">
    <source>
        <dbReference type="EMBL" id="GDY32666.1"/>
    </source>
</evidence>
<reference evidence="2" key="1">
    <citation type="submission" date="2019-04" db="EMBL/GenBank/DDBJ databases">
        <title>Draft genome sequence of Pseudonocardiaceae bacterium SL3-2-4.</title>
        <authorList>
            <person name="Ningsih F."/>
            <person name="Yokota A."/>
            <person name="Sakai Y."/>
            <person name="Nanatani K."/>
            <person name="Yabe S."/>
            <person name="Oetari A."/>
            <person name="Sjamsuridzal W."/>
        </authorList>
    </citation>
    <scope>NUCLEOTIDE SEQUENCE [LARGE SCALE GENOMIC DNA]</scope>
    <source>
        <strain evidence="2">SL3-2-4</strain>
    </source>
</reference>
<dbReference type="AlphaFoldDB" id="A0A4D4JE67"/>
<evidence type="ECO:0000313" key="2">
    <source>
        <dbReference type="Proteomes" id="UP000298860"/>
    </source>
</evidence>
<comment type="caution">
    <text evidence="1">The sequence shown here is derived from an EMBL/GenBank/DDBJ whole genome shotgun (WGS) entry which is preliminary data.</text>
</comment>
<name>A0A4D4JE67_9PSEU</name>
<protein>
    <submittedName>
        <fullName evidence="1">Uncharacterized protein</fullName>
    </submittedName>
</protein>
<keyword evidence="2" id="KW-1185">Reference proteome</keyword>
<proteinExistence type="predicted"/>
<sequence length="76" mass="9030">MSAYRGRTPPMAGSGDFCRGLRQYGPSWHRGGWWRAGFLGRCFWSDTTAGWFWQSGFWKFGWSRDWVWGTSHYPDW</sequence>
<dbReference type="EMBL" id="BJFL01000027">
    <property type="protein sequence ID" value="GDY32666.1"/>
    <property type="molecule type" value="Genomic_DNA"/>
</dbReference>
<dbReference type="RefSeq" id="WP_137815673.1">
    <property type="nucleotide sequence ID" value="NZ_BJFL01000027.1"/>
</dbReference>
<accession>A0A4D4JE67</accession>
<organism evidence="1 2">
    <name type="scientific">Gandjariella thermophila</name>
    <dbReference type="NCBI Taxonomy" id="1931992"/>
    <lineage>
        <taxon>Bacteria</taxon>
        <taxon>Bacillati</taxon>
        <taxon>Actinomycetota</taxon>
        <taxon>Actinomycetes</taxon>
        <taxon>Pseudonocardiales</taxon>
        <taxon>Pseudonocardiaceae</taxon>
        <taxon>Gandjariella</taxon>
    </lineage>
</organism>
<dbReference type="Proteomes" id="UP000298860">
    <property type="component" value="Unassembled WGS sequence"/>
</dbReference>
<gene>
    <name evidence="1" type="ORF">GTS_42990</name>
</gene>